<proteinExistence type="predicted"/>
<evidence type="ECO:0000256" key="1">
    <source>
        <dbReference type="ARBA" id="ARBA00022908"/>
    </source>
</evidence>
<dbReference type="CDD" id="cd00796">
    <property type="entry name" value="INT_Rci_Hp1_C"/>
    <property type="match status" value="1"/>
</dbReference>
<evidence type="ECO:0000313" key="6">
    <source>
        <dbReference type="Proteomes" id="UP000254573"/>
    </source>
</evidence>
<dbReference type="PANTHER" id="PTHR30349">
    <property type="entry name" value="PHAGE INTEGRASE-RELATED"/>
    <property type="match status" value="1"/>
</dbReference>
<dbReference type="Gene3D" id="1.10.150.130">
    <property type="match status" value="1"/>
</dbReference>
<dbReference type="Pfam" id="PF00589">
    <property type="entry name" value="Phage_integrase"/>
    <property type="match status" value="1"/>
</dbReference>
<keyword evidence="1" id="KW-0229">DNA integration</keyword>
<dbReference type="InterPro" id="IPR002104">
    <property type="entry name" value="Integrase_catalytic"/>
</dbReference>
<dbReference type="InterPro" id="IPR010998">
    <property type="entry name" value="Integrase_recombinase_N"/>
</dbReference>
<keyword evidence="2" id="KW-0238">DNA-binding</keyword>
<evidence type="ECO:0000256" key="2">
    <source>
        <dbReference type="ARBA" id="ARBA00023125"/>
    </source>
</evidence>
<gene>
    <name evidence="5" type="ORF">NCTC13160_02427</name>
</gene>
<dbReference type="GO" id="GO:0006310">
    <property type="term" value="P:DNA recombination"/>
    <property type="evidence" value="ECO:0007669"/>
    <property type="project" value="UniProtKB-KW"/>
</dbReference>
<dbReference type="AlphaFoldDB" id="A0A378YPB9"/>
<reference evidence="5 6" key="1">
    <citation type="submission" date="2018-06" db="EMBL/GenBank/DDBJ databases">
        <authorList>
            <consortium name="Pathogen Informatics"/>
            <person name="Doyle S."/>
        </authorList>
    </citation>
    <scope>NUCLEOTIDE SEQUENCE [LARGE SCALE GENOMIC DNA]</scope>
    <source>
        <strain evidence="5 6">NCTC13160</strain>
    </source>
</reference>
<feature type="domain" description="Tyr recombinase" evidence="4">
    <location>
        <begin position="231"/>
        <end position="415"/>
    </location>
</feature>
<name>A0A378YPB9_9BURK</name>
<keyword evidence="3" id="KW-0233">DNA recombination</keyword>
<accession>A0A378YPB9</accession>
<dbReference type="Proteomes" id="UP000254573">
    <property type="component" value="Unassembled WGS sequence"/>
</dbReference>
<organism evidence="5 6">
    <name type="scientific">Pandoraea pnomenusa</name>
    <dbReference type="NCBI Taxonomy" id="93220"/>
    <lineage>
        <taxon>Bacteria</taxon>
        <taxon>Pseudomonadati</taxon>
        <taxon>Pseudomonadota</taxon>
        <taxon>Betaproteobacteria</taxon>
        <taxon>Burkholderiales</taxon>
        <taxon>Burkholderiaceae</taxon>
        <taxon>Pandoraea</taxon>
    </lineage>
</organism>
<dbReference type="InterPro" id="IPR011010">
    <property type="entry name" value="DNA_brk_join_enz"/>
</dbReference>
<dbReference type="SUPFAM" id="SSF56349">
    <property type="entry name" value="DNA breaking-rejoining enzymes"/>
    <property type="match status" value="1"/>
</dbReference>
<evidence type="ECO:0000256" key="3">
    <source>
        <dbReference type="ARBA" id="ARBA00023172"/>
    </source>
</evidence>
<dbReference type="GO" id="GO:0003677">
    <property type="term" value="F:DNA binding"/>
    <property type="evidence" value="ECO:0007669"/>
    <property type="project" value="UniProtKB-KW"/>
</dbReference>
<sequence>MPNLQACSARAGRVRCSSTGHVAASFPTPSTPPPGRFPSVANVPATGCWASCRISHARARRTRRVLSSRLAQHLYSPPGRIAAISRCHTGRRRATNISVPVSKLAMKQSRLRRSTPPTLAAAISRYLAEVSPLKKSQTAEQSIARTWLATRIAGRPIDRIRNTDLIALRDEWAEARAAATVVRRLAFLSHVYTVARKDWGWTELANPVQLVRRPTVDDARDRRVISRIRMRGVSAQDCPRSELEWIIQSTSSRELPVIVTLAAETAMRRSEICSMRREHVDLLHGVVHLPDTKNGTSRDVPLTPWARETLRQYLAGRPQRGPIFTVTPGAATRAFIRARARARTRYEDLCRSLGRRPNPLLFTGLRLHDLRHEATSVLAPIFQLHELAKISGHKSTRMLLRYYHPDGRELARKLARSPLGRRQIARIREARASDDA</sequence>
<evidence type="ECO:0000259" key="4">
    <source>
        <dbReference type="PROSITE" id="PS51898"/>
    </source>
</evidence>
<dbReference type="PANTHER" id="PTHR30349:SF94">
    <property type="entry name" value="INTEGRASE_RECOMBINASE HI_1414-RELATED"/>
    <property type="match status" value="1"/>
</dbReference>
<dbReference type="PROSITE" id="PS51898">
    <property type="entry name" value="TYR_RECOMBINASE"/>
    <property type="match status" value="1"/>
</dbReference>
<dbReference type="InterPro" id="IPR013762">
    <property type="entry name" value="Integrase-like_cat_sf"/>
</dbReference>
<dbReference type="EMBL" id="UGSG01000001">
    <property type="protein sequence ID" value="SUA78249.1"/>
    <property type="molecule type" value="Genomic_DNA"/>
</dbReference>
<dbReference type="InterPro" id="IPR050090">
    <property type="entry name" value="Tyrosine_recombinase_XerCD"/>
</dbReference>
<dbReference type="GO" id="GO:0015074">
    <property type="term" value="P:DNA integration"/>
    <property type="evidence" value="ECO:0007669"/>
    <property type="project" value="UniProtKB-KW"/>
</dbReference>
<evidence type="ECO:0000313" key="5">
    <source>
        <dbReference type="EMBL" id="SUA78249.1"/>
    </source>
</evidence>
<dbReference type="Gene3D" id="1.10.443.10">
    <property type="entry name" value="Intergrase catalytic core"/>
    <property type="match status" value="1"/>
</dbReference>
<protein>
    <submittedName>
        <fullName evidence="5">Site-specific tyrosine recombinase XerC</fullName>
    </submittedName>
</protein>